<dbReference type="RefSeq" id="WP_074668936.1">
    <property type="nucleotide sequence ID" value="NZ_FOOP01000001.1"/>
</dbReference>
<dbReference type="AlphaFoldDB" id="A0A239RAH1"/>
<dbReference type="Gene3D" id="3.10.180.10">
    <property type="entry name" value="2,3-Dihydroxybiphenyl 1,2-Dioxygenase, domain 1"/>
    <property type="match status" value="1"/>
</dbReference>
<evidence type="ECO:0000259" key="2">
    <source>
        <dbReference type="PROSITE" id="PS51819"/>
    </source>
</evidence>
<sequence>MKLTAVHHVALIVSDYDKSRDFYVNKLGFEVIRENHRPARHDYKLDLKCGSIELEIFGNKLSDPEYVAPPKRVGQPEYHMEACGLRHLAFYVENIEAYKEELESMGIYVQPIRHDDYTGKKMTFFFDPDGLPLELHE</sequence>
<dbReference type="InterPro" id="IPR037523">
    <property type="entry name" value="VOC_core"/>
</dbReference>
<evidence type="ECO:0000313" key="3">
    <source>
        <dbReference type="EMBL" id="SNU07430.1"/>
    </source>
</evidence>
<accession>A0A239RAH1</accession>
<evidence type="ECO:0000256" key="1">
    <source>
        <dbReference type="ARBA" id="ARBA00022723"/>
    </source>
</evidence>
<proteinExistence type="predicted"/>
<gene>
    <name evidence="3" type="ORF">SAMN05216470_0864</name>
</gene>
<dbReference type="Pfam" id="PF00903">
    <property type="entry name" value="Glyoxalase"/>
    <property type="match status" value="1"/>
</dbReference>
<dbReference type="SUPFAM" id="SSF54593">
    <property type="entry name" value="Glyoxalase/Bleomycin resistance protein/Dihydroxybiphenyl dioxygenase"/>
    <property type="match status" value="1"/>
</dbReference>
<dbReference type="InterPro" id="IPR051332">
    <property type="entry name" value="Fosfomycin_Res_Enzymes"/>
</dbReference>
<dbReference type="GO" id="GO:0004462">
    <property type="term" value="F:lactoylglutathione lyase activity"/>
    <property type="evidence" value="ECO:0007669"/>
    <property type="project" value="InterPro"/>
</dbReference>
<dbReference type="InterPro" id="IPR018146">
    <property type="entry name" value="Glyoxalase_1_CS"/>
</dbReference>
<dbReference type="Proteomes" id="UP000214649">
    <property type="component" value="Unassembled WGS sequence"/>
</dbReference>
<dbReference type="PANTHER" id="PTHR36113:SF6">
    <property type="entry name" value="FOSFOMYCIN RESISTANCE PROTEIN FOSX"/>
    <property type="match status" value="1"/>
</dbReference>
<evidence type="ECO:0000313" key="4">
    <source>
        <dbReference type="Proteomes" id="UP000214649"/>
    </source>
</evidence>
<protein>
    <submittedName>
        <fullName evidence="3">Glyoxylase I family protein</fullName>
    </submittedName>
</protein>
<dbReference type="InterPro" id="IPR029068">
    <property type="entry name" value="Glyas_Bleomycin-R_OHBP_Dase"/>
</dbReference>
<name>A0A239RAH1_STREI</name>
<keyword evidence="1" id="KW-0479">Metal-binding</keyword>
<dbReference type="PANTHER" id="PTHR36113">
    <property type="entry name" value="LYASE, PUTATIVE-RELATED-RELATED"/>
    <property type="match status" value="1"/>
</dbReference>
<dbReference type="EMBL" id="FZRA01000002">
    <property type="protein sequence ID" value="SNU07430.1"/>
    <property type="molecule type" value="Genomic_DNA"/>
</dbReference>
<reference evidence="3 4" key="1">
    <citation type="submission" date="2017-07" db="EMBL/GenBank/DDBJ databases">
        <authorList>
            <person name="Sun Z.S."/>
            <person name="Albrecht U."/>
            <person name="Echele G."/>
            <person name="Lee C.C."/>
        </authorList>
    </citation>
    <scope>NUCLEOTIDE SEQUENCE [LARGE SCALE GENOMIC DNA]</scope>
    <source>
        <strain evidence="3 4">AR3</strain>
    </source>
</reference>
<feature type="domain" description="VOC" evidence="2">
    <location>
        <begin position="5"/>
        <end position="137"/>
    </location>
</feature>
<dbReference type="PROSITE" id="PS51819">
    <property type="entry name" value="VOC"/>
    <property type="match status" value="1"/>
</dbReference>
<dbReference type="CDD" id="cd08352">
    <property type="entry name" value="VOC_Bs_YwkD_like"/>
    <property type="match status" value="1"/>
</dbReference>
<dbReference type="InterPro" id="IPR037478">
    <property type="entry name" value="YwkD-like_dom"/>
</dbReference>
<organism evidence="3 4">
    <name type="scientific">Streptococcus equinus</name>
    <name type="common">Streptococcus bovis</name>
    <dbReference type="NCBI Taxonomy" id="1335"/>
    <lineage>
        <taxon>Bacteria</taxon>
        <taxon>Bacillati</taxon>
        <taxon>Bacillota</taxon>
        <taxon>Bacilli</taxon>
        <taxon>Lactobacillales</taxon>
        <taxon>Streptococcaceae</taxon>
        <taxon>Streptococcus</taxon>
    </lineage>
</organism>
<dbReference type="PROSITE" id="PS00934">
    <property type="entry name" value="GLYOXALASE_I_1"/>
    <property type="match status" value="1"/>
</dbReference>
<dbReference type="InterPro" id="IPR004360">
    <property type="entry name" value="Glyas_Fos-R_dOase_dom"/>
</dbReference>
<dbReference type="GO" id="GO:0046872">
    <property type="term" value="F:metal ion binding"/>
    <property type="evidence" value="ECO:0007669"/>
    <property type="project" value="UniProtKB-KW"/>
</dbReference>